<sequence>MALALNWLISLPTRNKNTIDLFMTNKQSLVTRGKPLPGVSDRAIVFIEVARKSLRKRLSRSKKKAYRKAQLNSTPEDITKYKQLQNNTQQECKKAYNNFVRDTVTSYKNPKKMYYFSSSKRCESSGVQIPKSNAFGHSNPKSKAEILNSHFSSFFTEEDFSKTTTMDSV</sequence>
<keyword evidence="2" id="KW-1185">Reference proteome</keyword>
<reference evidence="1" key="2">
    <citation type="submission" date="2020-11" db="EMBL/GenBank/DDBJ databases">
        <authorList>
            <person name="McCartney M.A."/>
            <person name="Auch B."/>
            <person name="Kono T."/>
            <person name="Mallez S."/>
            <person name="Becker A."/>
            <person name="Gohl D.M."/>
            <person name="Silverstein K.A.T."/>
            <person name="Koren S."/>
            <person name="Bechman K.B."/>
            <person name="Herman A."/>
            <person name="Abrahante J.E."/>
            <person name="Garbe J."/>
        </authorList>
    </citation>
    <scope>NUCLEOTIDE SEQUENCE</scope>
    <source>
        <strain evidence="1">Duluth1</strain>
        <tissue evidence="1">Whole animal</tissue>
    </source>
</reference>
<evidence type="ECO:0000313" key="1">
    <source>
        <dbReference type="EMBL" id="KAH3898292.1"/>
    </source>
</evidence>
<dbReference type="AlphaFoldDB" id="A0A9D4SCH1"/>
<reference evidence="1" key="1">
    <citation type="journal article" date="2019" name="bioRxiv">
        <title>The Genome of the Zebra Mussel, Dreissena polymorpha: A Resource for Invasive Species Research.</title>
        <authorList>
            <person name="McCartney M.A."/>
            <person name="Auch B."/>
            <person name="Kono T."/>
            <person name="Mallez S."/>
            <person name="Zhang Y."/>
            <person name="Obille A."/>
            <person name="Becker A."/>
            <person name="Abrahante J.E."/>
            <person name="Garbe J."/>
            <person name="Badalamenti J.P."/>
            <person name="Herman A."/>
            <person name="Mangelson H."/>
            <person name="Liachko I."/>
            <person name="Sullivan S."/>
            <person name="Sone E.D."/>
            <person name="Koren S."/>
            <person name="Silverstein K.A.T."/>
            <person name="Beckman K.B."/>
            <person name="Gohl D.M."/>
        </authorList>
    </citation>
    <scope>NUCLEOTIDE SEQUENCE</scope>
    <source>
        <strain evidence="1">Duluth1</strain>
        <tissue evidence="1">Whole animal</tissue>
    </source>
</reference>
<proteinExistence type="predicted"/>
<comment type="caution">
    <text evidence="1">The sequence shown here is derived from an EMBL/GenBank/DDBJ whole genome shotgun (WGS) entry which is preliminary data.</text>
</comment>
<accession>A0A9D4SCH1</accession>
<evidence type="ECO:0000313" key="2">
    <source>
        <dbReference type="Proteomes" id="UP000828390"/>
    </source>
</evidence>
<name>A0A9D4SCH1_DREPO</name>
<organism evidence="1 2">
    <name type="scientific">Dreissena polymorpha</name>
    <name type="common">Zebra mussel</name>
    <name type="synonym">Mytilus polymorpha</name>
    <dbReference type="NCBI Taxonomy" id="45954"/>
    <lineage>
        <taxon>Eukaryota</taxon>
        <taxon>Metazoa</taxon>
        <taxon>Spiralia</taxon>
        <taxon>Lophotrochozoa</taxon>
        <taxon>Mollusca</taxon>
        <taxon>Bivalvia</taxon>
        <taxon>Autobranchia</taxon>
        <taxon>Heteroconchia</taxon>
        <taxon>Euheterodonta</taxon>
        <taxon>Imparidentia</taxon>
        <taxon>Neoheterodontei</taxon>
        <taxon>Myida</taxon>
        <taxon>Dreissenoidea</taxon>
        <taxon>Dreissenidae</taxon>
        <taxon>Dreissena</taxon>
    </lineage>
</organism>
<gene>
    <name evidence="1" type="ORF">DPMN_022516</name>
</gene>
<dbReference type="EMBL" id="JAIWYP010000001">
    <property type="protein sequence ID" value="KAH3898292.1"/>
    <property type="molecule type" value="Genomic_DNA"/>
</dbReference>
<protein>
    <submittedName>
        <fullName evidence="1">Uncharacterized protein</fullName>
    </submittedName>
</protein>
<dbReference type="Proteomes" id="UP000828390">
    <property type="component" value="Unassembled WGS sequence"/>
</dbReference>